<dbReference type="EMBL" id="CAUYUJ010020304">
    <property type="protein sequence ID" value="CAK0897251.1"/>
    <property type="molecule type" value="Genomic_DNA"/>
</dbReference>
<accession>A0ABN9XGW6</accession>
<name>A0ABN9XGW6_9DINO</name>
<protein>
    <submittedName>
        <fullName evidence="2">Uncharacterized protein</fullName>
    </submittedName>
</protein>
<evidence type="ECO:0000313" key="3">
    <source>
        <dbReference type="Proteomes" id="UP001189429"/>
    </source>
</evidence>
<evidence type="ECO:0000256" key="1">
    <source>
        <dbReference type="SAM" id="MobiDB-lite"/>
    </source>
</evidence>
<evidence type="ECO:0000313" key="2">
    <source>
        <dbReference type="EMBL" id="CAK0897251.1"/>
    </source>
</evidence>
<feature type="region of interest" description="Disordered" evidence="1">
    <location>
        <begin position="180"/>
        <end position="203"/>
    </location>
</feature>
<feature type="region of interest" description="Disordered" evidence="1">
    <location>
        <begin position="917"/>
        <end position="986"/>
    </location>
</feature>
<organism evidence="2 3">
    <name type="scientific">Prorocentrum cordatum</name>
    <dbReference type="NCBI Taxonomy" id="2364126"/>
    <lineage>
        <taxon>Eukaryota</taxon>
        <taxon>Sar</taxon>
        <taxon>Alveolata</taxon>
        <taxon>Dinophyceae</taxon>
        <taxon>Prorocentrales</taxon>
        <taxon>Prorocentraceae</taxon>
        <taxon>Prorocentrum</taxon>
    </lineage>
</organism>
<dbReference type="Proteomes" id="UP001189429">
    <property type="component" value="Unassembled WGS sequence"/>
</dbReference>
<comment type="caution">
    <text evidence="2">The sequence shown here is derived from an EMBL/GenBank/DDBJ whole genome shotgun (WGS) entry which is preliminary data.</text>
</comment>
<sequence>MASGDNYNSSVDAKILVLKGETLKDLTRHKRAVQAAELGCESKEQRTALGPKLHRNLLGADNSISVSIEQTDPRKYAVEDGANVLLKFQETERFAKSRFRELPKAFDTFFDLTHFDRKRRNLEEADPDTRISSNECGYHTQKRSGLDKDERNQVIASVDEMLNSVKISCGRMDHNAPECPANGHSGKPAKCKGRDKARGPNANYIHMQPEKDYDIRMVNLCSDPISPDRPELVAMVSSDVVQAPPVNSGASIGVAERGWLDRVEAELAKHGLKPVKEYFEIPGEVVGLTSRKDLAEWKTNLYTRDCGHWANFQVLGSHGSQPLFERFRAGEMQREPGAFLVAETLQEYDPGFQVEERADSWVAEASKNGSKGRFQKGTLKRIDKLMKEYSVIFDAQLRDRRAQGMGDRVGDLIEDFRPLVDFSAKVLRTQAAGGRAGIGENPLTSRAWNEEPMMDLLRWHGGRPPLYEMAFLHQCMFGLTDDYGAPIRQATRMLVPNVSCFPRWLDGKCDQRREHADTVFQAEKDLIDVRALRQGEAIPAPRGAVRRIYAMCTDRGALADFSDAYADDPNFMAVALAARYPTDTVVAIYAAEPKAQTSFPAATPFFGSRPEAFKPDDREAGAVHRDLHRKGESFGDKPSDITTPQWGALRKLHLDLGHPSAFALKRRLKSDGVSQKALDTVGKWDCVARKELGGPNTARSANLKLSTEFNDNVFLGEAKVFLYGAAKGHIAQRFAEVGEKHNTLTRLVPAEAPQLKGRVGRAIDFFKDHFQRLIRDVQLTKSDGPSAWTSVIASTRNNRIRRNGFTPHQHVLGRSPNVPASLIEATKGDRWQLAAQSAALFEGGPRRAEQICAAANRAFFELDSDDAVRRATVGRVRPPRGPFVQGQLAFCWGEVKHVKSSYRGVPVLAAPAQARHASRGEAEIAENEDLARQPSQWRGGPTLQKGFVDERGPGPEGRGGQRDRRRRNDDGDSDNEDAVGDAPATKTPRAECYPKCYHYLEMETTRRTLEMKIHPEMETTCKMLRRTTHLYLMQLGRGLPRTWARPLCQAIRSNSLSNMDSQNLRHSLFLEGPCTIDHYLATSKQIAKAPACVAKLLSRVRNRSRGAFVARRTGAAKEQVTPKKGRELRSIPPAWRTAFEASDLEEWRKWILHDAVARPCEEEIAGVEKTDILPMRRVRADKNEPARGSLSCEQRPLRAKSRGIVPGYKDKQLLAGEFQTNAPTRTDTATAVTTQEAASQPGWSLEQGDVDSAFLNGRCRQLQARVLWCSQGRHACSAGAWVAIRPRRGSPEGEEGHLRVERCTPVVALSLPGALIQAAPGYLRIFHDEREKLIGLIGTHVDDDLVAGSPEFFANQVAELRKAHCRGKWQTAMTGLHNCGRFLKQNDDGAIKRSQKECTESTEKIPISAERPKDARATAEEGAMLHSGNGQIQWPARSTRMDAAFRLAQDLLDFNELVSDARTGRVGITDQKLDMDNVIAAAVGGSSHGNVGKTTASQAGLVTWLADNTDGQFLRGLPANLTPMLRRSHRLKRVARSTLAAATMAALEAVKSGDMLRQHLVELHHGLGYWAHMDDVKAIRMVEVTDFNSLYDLLQKRGAAPSEKRLLIDIESLRNEIEVNSVVSKWVNTKQMLADCLTKQDVRAGDHARHAPRTGRLTGGPMAEQVISEQRIELKCRRGDYDRSTGATYPRRHRPADQPFAREGYAHFEDCGADLRYNARSSTGDDIYYEELEDMVDWSGLDQVAKRRRIPTHARMLLTTYAPTKEALECHEKDFTEKHNLKETDTTDDIEHHEDANVISDESLHTDDTADLDDVKEIYMMDAAGAETEEIGGGAAGAGATLVARAVRRVVVDQCECEPRRASYTQVAHDLGDALEEDILEAYQQGVAGCNERRSAAGLVTSQNIPRQGKNSEKGTGKLRAPCRVDPDECVIQQEKELRAEVNAIRLEKQKQELLGRARAPTAGRSSTG</sequence>
<reference evidence="2" key="1">
    <citation type="submission" date="2023-10" db="EMBL/GenBank/DDBJ databases">
        <authorList>
            <person name="Chen Y."/>
            <person name="Shah S."/>
            <person name="Dougan E. K."/>
            <person name="Thang M."/>
            <person name="Chan C."/>
        </authorList>
    </citation>
    <scope>NUCLEOTIDE SEQUENCE [LARGE SCALE GENOMIC DNA]</scope>
</reference>
<keyword evidence="3" id="KW-1185">Reference proteome</keyword>
<gene>
    <name evidence="2" type="ORF">PCOR1329_LOCUS75494</name>
</gene>
<proteinExistence type="predicted"/>
<feature type="region of interest" description="Disordered" evidence="1">
    <location>
        <begin position="1901"/>
        <end position="1920"/>
    </location>
</feature>
<feature type="compositionally biased region" description="Basic and acidic residues" evidence="1">
    <location>
        <begin position="947"/>
        <end position="970"/>
    </location>
</feature>